<accession>A0ABN8ZLZ0</accession>
<evidence type="ECO:0000313" key="3">
    <source>
        <dbReference type="Proteomes" id="UP001176941"/>
    </source>
</evidence>
<feature type="compositionally biased region" description="Basic and acidic residues" evidence="1">
    <location>
        <begin position="39"/>
        <end position="51"/>
    </location>
</feature>
<dbReference type="Proteomes" id="UP001176941">
    <property type="component" value="Chromosome 4"/>
</dbReference>
<organism evidence="2 3">
    <name type="scientific">Rangifer tarandus platyrhynchus</name>
    <name type="common">Svalbard reindeer</name>
    <dbReference type="NCBI Taxonomy" id="3082113"/>
    <lineage>
        <taxon>Eukaryota</taxon>
        <taxon>Metazoa</taxon>
        <taxon>Chordata</taxon>
        <taxon>Craniata</taxon>
        <taxon>Vertebrata</taxon>
        <taxon>Euteleostomi</taxon>
        <taxon>Mammalia</taxon>
        <taxon>Eutheria</taxon>
        <taxon>Laurasiatheria</taxon>
        <taxon>Artiodactyla</taxon>
        <taxon>Ruminantia</taxon>
        <taxon>Pecora</taxon>
        <taxon>Cervidae</taxon>
        <taxon>Odocoileinae</taxon>
        <taxon>Rangifer</taxon>
    </lineage>
</organism>
<gene>
    <name evidence="2" type="ORF">MRATA1EN1_LOCUS23887</name>
</gene>
<keyword evidence="3" id="KW-1185">Reference proteome</keyword>
<evidence type="ECO:0000313" key="2">
    <source>
        <dbReference type="EMBL" id="CAI9174925.1"/>
    </source>
</evidence>
<name>A0ABN8ZLZ0_RANTA</name>
<feature type="region of interest" description="Disordered" evidence="1">
    <location>
        <begin position="1"/>
        <end position="73"/>
    </location>
</feature>
<protein>
    <submittedName>
        <fullName evidence="2">Uncharacterized protein</fullName>
    </submittedName>
</protein>
<sequence length="112" mass="11608">MNNALNNDQGVAGWQGTVRGTGRAGPKRLISAGVTGGIPKEEGGVPEDWRGLTKGRVTGGGSRNGVLVGPKGTRAQESIRVADHSPCPRGGPKLQKFYRAERGDQSFPGGTV</sequence>
<proteinExistence type="predicted"/>
<evidence type="ECO:0000256" key="1">
    <source>
        <dbReference type="SAM" id="MobiDB-lite"/>
    </source>
</evidence>
<dbReference type="EMBL" id="OX459940">
    <property type="protein sequence ID" value="CAI9174925.1"/>
    <property type="molecule type" value="Genomic_DNA"/>
</dbReference>
<reference evidence="2" key="1">
    <citation type="submission" date="2023-04" db="EMBL/GenBank/DDBJ databases">
        <authorList>
            <consortium name="ELIXIR-Norway"/>
        </authorList>
    </citation>
    <scope>NUCLEOTIDE SEQUENCE [LARGE SCALE GENOMIC DNA]</scope>
</reference>